<sequence length="696" mass="78613">MAYCVPSMVFGDGNRGLQVGQSNAPIYYYSLEPLEPTPPPFASIPYRQDPTFVDRGDILDQISRQCSEPASRVAIVGLGGVGKSQLAIEFAHRFAAHSAEAWVFWVHASTQARIIQGFKSIADKVKLMGRSRPDADVLQLVSDWLCNVRNGKWLLVLDSADDSEVLLHSTSGGSDDGRMLVEYLPQSANGSILITTRNRDLAFRLTGTFQAIHELGPMTQQEALKLLENRLGTLSDVNAAADLARSLDLIPLAISQATAYIQMRVPRTSLVQYLDEFRQSESKRVKLLSHNAGDLRRDLRQDGGASNAILTTWQVSFDHIRSRRPSAADLLSLMSFFNPQGIPESLLRQSKDIHHAARMMSLEETTSSKSRFSTLVAKVLKKSRLPKTTVSHNSGDVTRSTFEDDVATLRDYCLIMLSEAANTFEMHGLVQLSTRRWLKAQGLQDKFLEQYITVMASSFPTGDYENWTRCRLLFAHVEAAAKYRPKEDSLRKTWIGLLYNGGWYALLQGRYAVAEQMLSQVRKTCEKLLGKDNKATLESISLLAFAYWKQGRWEEAEKLQMQVMETFKAKLGEDHTDTLTSMNHLASTYRDQGRWEKAEKLFVQVVETFKAKVGEDHPNTLRSMNNLALTYRDQGRWEEAEKLFVQVMETFKAKLGDDHPDTLASMNNLASTYWKQGRWEEAEKLEVQVMETRKAK</sequence>
<name>A0A8H5XR23_9HYPO</name>
<keyword evidence="3" id="KW-1185">Reference proteome</keyword>
<dbReference type="InterPro" id="IPR019734">
    <property type="entry name" value="TPR_rpt"/>
</dbReference>
<dbReference type="InterPro" id="IPR002182">
    <property type="entry name" value="NB-ARC"/>
</dbReference>
<dbReference type="Gene3D" id="3.40.50.300">
    <property type="entry name" value="P-loop containing nucleotide triphosphate hydrolases"/>
    <property type="match status" value="1"/>
</dbReference>
<organism evidence="2 3">
    <name type="scientific">Fusarium mundagurra</name>
    <dbReference type="NCBI Taxonomy" id="1567541"/>
    <lineage>
        <taxon>Eukaryota</taxon>
        <taxon>Fungi</taxon>
        <taxon>Dikarya</taxon>
        <taxon>Ascomycota</taxon>
        <taxon>Pezizomycotina</taxon>
        <taxon>Sordariomycetes</taxon>
        <taxon>Hypocreomycetidae</taxon>
        <taxon>Hypocreales</taxon>
        <taxon>Nectriaceae</taxon>
        <taxon>Fusarium</taxon>
        <taxon>Fusarium fujikuroi species complex</taxon>
    </lineage>
</organism>
<dbReference type="OrthoDB" id="626167at2759"/>
<dbReference type="Gene3D" id="1.25.40.10">
    <property type="entry name" value="Tetratricopeptide repeat domain"/>
    <property type="match status" value="1"/>
</dbReference>
<dbReference type="Pfam" id="PF00931">
    <property type="entry name" value="NB-ARC"/>
    <property type="match status" value="1"/>
</dbReference>
<feature type="non-terminal residue" evidence="2">
    <location>
        <position position="696"/>
    </location>
</feature>
<feature type="domain" description="NB-ARC" evidence="1">
    <location>
        <begin position="61"/>
        <end position="230"/>
    </location>
</feature>
<dbReference type="EMBL" id="JAAOAN010000951">
    <property type="protein sequence ID" value="KAF5698071.1"/>
    <property type="molecule type" value="Genomic_DNA"/>
</dbReference>
<evidence type="ECO:0000259" key="1">
    <source>
        <dbReference type="Pfam" id="PF00931"/>
    </source>
</evidence>
<dbReference type="SUPFAM" id="SSF48452">
    <property type="entry name" value="TPR-like"/>
    <property type="match status" value="2"/>
</dbReference>
<dbReference type="AlphaFoldDB" id="A0A8H5XR23"/>
<dbReference type="GO" id="GO:0043531">
    <property type="term" value="F:ADP binding"/>
    <property type="evidence" value="ECO:0007669"/>
    <property type="project" value="InterPro"/>
</dbReference>
<evidence type="ECO:0000313" key="2">
    <source>
        <dbReference type="EMBL" id="KAF5698071.1"/>
    </source>
</evidence>
<dbReference type="PANTHER" id="PTHR46082:SF6">
    <property type="entry name" value="AAA+ ATPASE DOMAIN-CONTAINING PROTEIN-RELATED"/>
    <property type="match status" value="1"/>
</dbReference>
<evidence type="ECO:0000313" key="3">
    <source>
        <dbReference type="Proteomes" id="UP000544331"/>
    </source>
</evidence>
<dbReference type="SMART" id="SM00028">
    <property type="entry name" value="TPR"/>
    <property type="match status" value="4"/>
</dbReference>
<dbReference type="PRINTS" id="PR00381">
    <property type="entry name" value="KINESINLIGHT"/>
</dbReference>
<dbReference type="InterPro" id="IPR027417">
    <property type="entry name" value="P-loop_NTPase"/>
</dbReference>
<accession>A0A8H5XR23</accession>
<reference evidence="2 3" key="1">
    <citation type="submission" date="2020-05" db="EMBL/GenBank/DDBJ databases">
        <title>Identification and distribution of gene clusters putatively required for synthesis of sphingolipid metabolism inhibitors in phylogenetically diverse species of the filamentous fungus Fusarium.</title>
        <authorList>
            <person name="Kim H.-S."/>
            <person name="Busman M."/>
            <person name="Brown D.W."/>
            <person name="Divon H."/>
            <person name="Uhlig S."/>
            <person name="Proctor R.H."/>
        </authorList>
    </citation>
    <scope>NUCLEOTIDE SEQUENCE [LARGE SCALE GENOMIC DNA]</scope>
    <source>
        <strain evidence="2 3">NRRL 66235</strain>
    </source>
</reference>
<dbReference type="Pfam" id="PF13424">
    <property type="entry name" value="TPR_12"/>
    <property type="match status" value="2"/>
</dbReference>
<gene>
    <name evidence="2" type="ORF">FMUND_15208</name>
</gene>
<dbReference type="SUPFAM" id="SSF52540">
    <property type="entry name" value="P-loop containing nucleoside triphosphate hydrolases"/>
    <property type="match status" value="1"/>
</dbReference>
<protein>
    <submittedName>
        <fullName evidence="2">Kinesin light chain</fullName>
    </submittedName>
</protein>
<comment type="caution">
    <text evidence="2">The sequence shown here is derived from an EMBL/GenBank/DDBJ whole genome shotgun (WGS) entry which is preliminary data.</text>
</comment>
<dbReference type="InterPro" id="IPR011990">
    <property type="entry name" value="TPR-like_helical_dom_sf"/>
</dbReference>
<dbReference type="Proteomes" id="UP000544331">
    <property type="component" value="Unassembled WGS sequence"/>
</dbReference>
<dbReference type="Pfam" id="PF13374">
    <property type="entry name" value="TPR_10"/>
    <property type="match status" value="1"/>
</dbReference>
<dbReference type="NCBIfam" id="NF040586">
    <property type="entry name" value="FxSxx_TPR"/>
    <property type="match status" value="1"/>
</dbReference>
<dbReference type="PANTHER" id="PTHR46082">
    <property type="entry name" value="ATP/GTP-BINDING PROTEIN-RELATED"/>
    <property type="match status" value="1"/>
</dbReference>
<proteinExistence type="predicted"/>
<dbReference type="InterPro" id="IPR053137">
    <property type="entry name" value="NLR-like"/>
</dbReference>